<feature type="transmembrane region" description="Helical" evidence="9">
    <location>
        <begin position="12"/>
        <end position="31"/>
    </location>
</feature>
<dbReference type="PRINTS" id="PR00344">
    <property type="entry name" value="BCTRLSENSOR"/>
</dbReference>
<dbReference type="PROSITE" id="PS50109">
    <property type="entry name" value="HIS_KIN"/>
    <property type="match status" value="1"/>
</dbReference>
<dbReference type="EC" id="2.7.13.3" evidence="2"/>
<dbReference type="Gene3D" id="3.30.565.10">
    <property type="entry name" value="Histidine kinase-like ATPase, C-terminal domain"/>
    <property type="match status" value="1"/>
</dbReference>
<evidence type="ECO:0000256" key="9">
    <source>
        <dbReference type="SAM" id="Phobius"/>
    </source>
</evidence>
<comment type="function">
    <text evidence="7">May play the central regulatory role in sporulation. It may be an element of the effector pathway responsible for the activation of sporulation genes in response to nutritional stress. Spo0A may act in concert with spo0H (a sigma factor) to control the expression of some genes that are critical to the sporulation process.</text>
</comment>
<dbReference type="OrthoDB" id="9804263at2"/>
<evidence type="ECO:0000256" key="6">
    <source>
        <dbReference type="ARBA" id="ARBA00023012"/>
    </source>
</evidence>
<dbReference type="Gene3D" id="3.40.50.2300">
    <property type="match status" value="2"/>
</dbReference>
<keyword evidence="5" id="KW-0418">Kinase</keyword>
<dbReference type="CDD" id="cd00082">
    <property type="entry name" value="HisKA"/>
    <property type="match status" value="1"/>
</dbReference>
<accession>N2BMA1</accession>
<dbReference type="InterPro" id="IPR004358">
    <property type="entry name" value="Sig_transdc_His_kin-like_C"/>
</dbReference>
<evidence type="ECO:0000313" key="13">
    <source>
        <dbReference type="Proteomes" id="UP000012589"/>
    </source>
</evidence>
<evidence type="ECO:0000256" key="5">
    <source>
        <dbReference type="ARBA" id="ARBA00022777"/>
    </source>
</evidence>
<evidence type="ECO:0000256" key="2">
    <source>
        <dbReference type="ARBA" id="ARBA00012438"/>
    </source>
</evidence>
<dbReference type="PANTHER" id="PTHR45339:SF1">
    <property type="entry name" value="HYBRID SIGNAL TRANSDUCTION HISTIDINE KINASE J"/>
    <property type="match status" value="1"/>
</dbReference>
<evidence type="ECO:0000256" key="4">
    <source>
        <dbReference type="ARBA" id="ARBA00022553"/>
    </source>
</evidence>
<evidence type="ECO:0000256" key="1">
    <source>
        <dbReference type="ARBA" id="ARBA00000085"/>
    </source>
</evidence>
<dbReference type="SUPFAM" id="SSF55874">
    <property type="entry name" value="ATPase domain of HSP90 chaperone/DNA topoisomerase II/histidine kinase"/>
    <property type="match status" value="1"/>
</dbReference>
<dbReference type="SUPFAM" id="SSF52172">
    <property type="entry name" value="CheY-like"/>
    <property type="match status" value="2"/>
</dbReference>
<dbReference type="SMART" id="SM00388">
    <property type="entry name" value="HisKA"/>
    <property type="match status" value="1"/>
</dbReference>
<keyword evidence="5" id="KW-0808">Transferase</keyword>
<dbReference type="Proteomes" id="UP000012589">
    <property type="component" value="Unassembled WGS sequence"/>
</dbReference>
<evidence type="ECO:0000256" key="3">
    <source>
        <dbReference type="ARBA" id="ARBA00018672"/>
    </source>
</evidence>
<name>N2BMA1_9FIRM</name>
<dbReference type="Pfam" id="PF00072">
    <property type="entry name" value="Response_reg"/>
    <property type="match status" value="2"/>
</dbReference>
<dbReference type="PROSITE" id="PS50110">
    <property type="entry name" value="RESPONSE_REGULATORY"/>
    <property type="match status" value="2"/>
</dbReference>
<evidence type="ECO:0000259" key="11">
    <source>
        <dbReference type="PROSITE" id="PS50110"/>
    </source>
</evidence>
<sequence>MDKKTKRFFIRSVVSIFFLCIAVFFFLTHYMRTKTKRVIKNTTSVYMSEMSLQVQEKFTAVINLRMEQVEAMIRLDPPETAVYGEQMRNNLVENAKLRNFSYAGLYAQNGELEDLFGSSIELVQRSGTAKNIQPGAFAVGEATNEQGQEMLMIGMNAAYPMKNGEKSKALFVGVPMDYLRDVLFLDQNESLLYYHIIDTDGNFVIRSGDAYRENYFERMREKFETFDGKKPEDYIRELSDAMQHQEVYAATVFMDGQEIYMYSSPLISNSSWYLIAAMPNNVLMESIWNLDGTRNLVMITSASTILVAMGVIFILYYQMSRRQMRELVKARNEADYSNAAKSNFLSSMSHEIRTPMNAIIGMTEIAQRNIQDSSRVSDCLNKVRLSSKHLLGLINDVLDMSKIESKKMTLNIAPVSLRDTMDDLVNIIQPQIRAKKQHFDIFIQNICSEGICCDDVRLNQALINILSNAVKYTPEEGNIYIYLNQEPSLLGDAYVRTHFYISDTGMGMSPEFLEKIWDTFVREENDEVRHILGTGLGMSITKSLVDLMGGTIDVKSELGKGSTFHIMLDLEKSESVDVSQMKLPAWTILVVDDDEQLCSSAVSNLELLGVNCEWTQSGIEAVNMVKKRHEQGMDYNFLLIDWKMPVQNGIETIHQIREQIGDDIRIFLMSADDWAEMEDQAVQTGIEGFITKPLFASRLYERLRKYMEGYEEQDLSNENKNEDVSFEGSRVLLAEDMEINWEVANEILSATGMQLEHAQNGRECLEMFQKSEIGYYHAVLMDIRMPVMDGYEATKAIRALERADSRLPIIAMTADAFDGDVQKCLDAGMNDHLAKPLDIGECMRTLHKYLG</sequence>
<proteinExistence type="predicted"/>
<keyword evidence="9" id="KW-1133">Transmembrane helix</keyword>
<dbReference type="InterPro" id="IPR005467">
    <property type="entry name" value="His_kinase_dom"/>
</dbReference>
<feature type="modified residue" description="4-aspartylphosphate" evidence="8">
    <location>
        <position position="641"/>
    </location>
</feature>
<protein>
    <recommendedName>
        <fullName evidence="3">Stage 0 sporulation protein A homolog</fullName>
        <ecNumber evidence="2">2.7.13.3</ecNumber>
    </recommendedName>
</protein>
<dbReference type="EMBL" id="AQFT01000009">
    <property type="protein sequence ID" value="EMZ37954.1"/>
    <property type="molecule type" value="Genomic_DNA"/>
</dbReference>
<dbReference type="Pfam" id="PF02518">
    <property type="entry name" value="HATPase_c"/>
    <property type="match status" value="1"/>
</dbReference>
<feature type="domain" description="Histidine kinase" evidence="10">
    <location>
        <begin position="347"/>
        <end position="572"/>
    </location>
</feature>
<dbReference type="InterPro" id="IPR036097">
    <property type="entry name" value="HisK_dim/P_sf"/>
</dbReference>
<dbReference type="PANTHER" id="PTHR45339">
    <property type="entry name" value="HYBRID SIGNAL TRANSDUCTION HISTIDINE KINASE J"/>
    <property type="match status" value="1"/>
</dbReference>
<feature type="domain" description="Response regulatory" evidence="11">
    <location>
        <begin position="730"/>
        <end position="850"/>
    </location>
</feature>
<dbReference type="SUPFAM" id="SSF47384">
    <property type="entry name" value="Homodimeric domain of signal transducing histidine kinase"/>
    <property type="match status" value="1"/>
</dbReference>
<evidence type="ECO:0000256" key="8">
    <source>
        <dbReference type="PROSITE-ProRule" id="PRU00169"/>
    </source>
</evidence>
<dbReference type="SMART" id="SM00387">
    <property type="entry name" value="HATPase_c"/>
    <property type="match status" value="1"/>
</dbReference>
<keyword evidence="4 8" id="KW-0597">Phosphoprotein</keyword>
<dbReference type="InterPro" id="IPR011006">
    <property type="entry name" value="CheY-like_superfamily"/>
</dbReference>
<feature type="transmembrane region" description="Helical" evidence="9">
    <location>
        <begin position="296"/>
        <end position="317"/>
    </location>
</feature>
<dbReference type="AlphaFoldDB" id="N2BMA1"/>
<gene>
    <name evidence="12" type="ORF">C823_00278</name>
</gene>
<dbReference type="eggNOG" id="COG2205">
    <property type="taxonomic scope" value="Bacteria"/>
</dbReference>
<comment type="caution">
    <text evidence="12">The sequence shown here is derived from an EMBL/GenBank/DDBJ whole genome shotgun (WGS) entry which is preliminary data.</text>
</comment>
<comment type="catalytic activity">
    <reaction evidence="1">
        <text>ATP + protein L-histidine = ADP + protein N-phospho-L-histidine.</text>
        <dbReference type="EC" id="2.7.13.3"/>
    </reaction>
</comment>
<reference evidence="12 13" key="1">
    <citation type="journal article" date="2014" name="Genome Announc.">
        <title>Draft genome sequences of the altered schaedler flora, a defined bacterial community from gnotobiotic mice.</title>
        <authorList>
            <person name="Wannemuehler M.J."/>
            <person name="Overstreet A.M."/>
            <person name="Ward D.V."/>
            <person name="Phillips G.J."/>
        </authorList>
    </citation>
    <scope>NUCLEOTIDE SEQUENCE [LARGE SCALE GENOMIC DNA]</scope>
    <source>
        <strain evidence="12 13">ASF492</strain>
    </source>
</reference>
<keyword evidence="9" id="KW-0812">Transmembrane</keyword>
<organism evidence="12 13">
    <name type="scientific">Eubacterium plexicaudatum ASF492</name>
    <dbReference type="NCBI Taxonomy" id="1235802"/>
    <lineage>
        <taxon>Bacteria</taxon>
        <taxon>Bacillati</taxon>
        <taxon>Bacillota</taxon>
        <taxon>Clostridia</taxon>
        <taxon>Eubacteriales</taxon>
        <taxon>Eubacteriaceae</taxon>
        <taxon>Eubacterium</taxon>
    </lineage>
</organism>
<dbReference type="PATRIC" id="fig|1235802.3.peg.291"/>
<dbReference type="InterPro" id="IPR003594">
    <property type="entry name" value="HATPase_dom"/>
</dbReference>
<dbReference type="InterPro" id="IPR003661">
    <property type="entry name" value="HisK_dim/P_dom"/>
</dbReference>
<feature type="domain" description="Response regulatory" evidence="11">
    <location>
        <begin position="587"/>
        <end position="707"/>
    </location>
</feature>
<dbReference type="InterPro" id="IPR036890">
    <property type="entry name" value="HATPase_C_sf"/>
</dbReference>
<dbReference type="STRING" id="1235802.C823_00278"/>
<evidence type="ECO:0000256" key="7">
    <source>
        <dbReference type="ARBA" id="ARBA00024867"/>
    </source>
</evidence>
<feature type="modified residue" description="4-aspartylphosphate" evidence="8">
    <location>
        <position position="782"/>
    </location>
</feature>
<dbReference type="HOGENOM" id="CLU_000445_114_21_9"/>
<evidence type="ECO:0000313" key="12">
    <source>
        <dbReference type="EMBL" id="EMZ37954.1"/>
    </source>
</evidence>
<keyword evidence="9" id="KW-0472">Membrane</keyword>
<keyword evidence="13" id="KW-1185">Reference proteome</keyword>
<evidence type="ECO:0000259" key="10">
    <source>
        <dbReference type="PROSITE" id="PS50109"/>
    </source>
</evidence>
<dbReference type="Pfam" id="PF00512">
    <property type="entry name" value="HisKA"/>
    <property type="match status" value="1"/>
</dbReference>
<dbReference type="GO" id="GO:0000155">
    <property type="term" value="F:phosphorelay sensor kinase activity"/>
    <property type="evidence" value="ECO:0007669"/>
    <property type="project" value="InterPro"/>
</dbReference>
<dbReference type="Gene3D" id="1.10.287.130">
    <property type="match status" value="1"/>
</dbReference>
<dbReference type="CDD" id="cd17546">
    <property type="entry name" value="REC_hyHK_CKI1_RcsC-like"/>
    <property type="match status" value="2"/>
</dbReference>
<keyword evidence="6" id="KW-0902">Two-component regulatory system</keyword>
<dbReference type="eggNOG" id="COG0642">
    <property type="taxonomic scope" value="Bacteria"/>
</dbReference>
<dbReference type="SMART" id="SM00448">
    <property type="entry name" value="REC"/>
    <property type="match status" value="2"/>
</dbReference>
<dbReference type="InterPro" id="IPR001789">
    <property type="entry name" value="Sig_transdc_resp-reg_receiver"/>
</dbReference>